<proteinExistence type="predicted"/>
<dbReference type="OrthoDB" id="9804395at2"/>
<evidence type="ECO:0000313" key="2">
    <source>
        <dbReference type="EMBL" id="SEP49902.1"/>
    </source>
</evidence>
<dbReference type="SUPFAM" id="SSF52266">
    <property type="entry name" value="SGNH hydrolase"/>
    <property type="match status" value="1"/>
</dbReference>
<dbReference type="InterPro" id="IPR036514">
    <property type="entry name" value="SGNH_hydro_sf"/>
</dbReference>
<evidence type="ECO:0000313" key="3">
    <source>
        <dbReference type="Proteomes" id="UP000198582"/>
    </source>
</evidence>
<organism evidence="2 3">
    <name type="scientific">Amycolatopsis saalfeldensis</name>
    <dbReference type="NCBI Taxonomy" id="394193"/>
    <lineage>
        <taxon>Bacteria</taxon>
        <taxon>Bacillati</taxon>
        <taxon>Actinomycetota</taxon>
        <taxon>Actinomycetes</taxon>
        <taxon>Pseudonocardiales</taxon>
        <taxon>Pseudonocardiaceae</taxon>
        <taxon>Amycolatopsis</taxon>
    </lineage>
</organism>
<dbReference type="Pfam" id="PF13472">
    <property type="entry name" value="Lipase_GDSL_2"/>
    <property type="match status" value="1"/>
</dbReference>
<dbReference type="RefSeq" id="WP_091621842.1">
    <property type="nucleotide sequence ID" value="NZ_FOEF01000013.1"/>
</dbReference>
<dbReference type="STRING" id="394193.SAMN04489732_113257"/>
<dbReference type="Proteomes" id="UP000198582">
    <property type="component" value="Unassembled WGS sequence"/>
</dbReference>
<dbReference type="EMBL" id="FOEF01000013">
    <property type="protein sequence ID" value="SEP49902.1"/>
    <property type="molecule type" value="Genomic_DNA"/>
</dbReference>
<keyword evidence="3" id="KW-1185">Reference proteome</keyword>
<dbReference type="InterPro" id="IPR013830">
    <property type="entry name" value="SGNH_hydro"/>
</dbReference>
<name>A0A1H8YCV0_9PSEU</name>
<dbReference type="CDD" id="cd01836">
    <property type="entry name" value="FeeA_FeeB_like"/>
    <property type="match status" value="1"/>
</dbReference>
<accession>A0A1H8YCV0</accession>
<evidence type="ECO:0000259" key="1">
    <source>
        <dbReference type="Pfam" id="PF13472"/>
    </source>
</evidence>
<protein>
    <submittedName>
        <fullName evidence="2">Lysophospholipase L1</fullName>
    </submittedName>
</protein>
<dbReference type="AlphaFoldDB" id="A0A1H8YCV0"/>
<reference evidence="2 3" key="1">
    <citation type="submission" date="2016-10" db="EMBL/GenBank/DDBJ databases">
        <authorList>
            <person name="de Groot N.N."/>
        </authorList>
    </citation>
    <scope>NUCLEOTIDE SEQUENCE [LARGE SCALE GENOMIC DNA]</scope>
    <source>
        <strain evidence="2 3">DSM 44993</strain>
    </source>
</reference>
<sequence>MALLPFLLAAPLLVVQAVRVRRSTPRLPGAAGPVEGVVGTGAVLRLAVVGESTVDGVGAATHEEALTGQLARQLAGRLGRRVQWQALGRTGANARLVRRDLVPRLKPADLLVVVLGVNDTIELHSATRFRRDLLEVVVEARRRVGPVPVLVAGVPPMARFPSLPRPLRDLLAARSAALDRAAAELARLPGIGYVAMDPALLHEGTFAADRFHPGPVGYRDWAEALVKVAEGLPTVTDRRHLQ</sequence>
<gene>
    <name evidence="2" type="ORF">SAMN04489732_113257</name>
</gene>
<feature type="domain" description="SGNH hydrolase-type esterase" evidence="1">
    <location>
        <begin position="48"/>
        <end position="219"/>
    </location>
</feature>
<dbReference type="Gene3D" id="3.40.50.1110">
    <property type="entry name" value="SGNH hydrolase"/>
    <property type="match status" value="1"/>
</dbReference>